<evidence type="ECO:0000256" key="5">
    <source>
        <dbReference type="ARBA" id="ARBA00022679"/>
    </source>
</evidence>
<proteinExistence type="inferred from homology"/>
<dbReference type="PANTHER" id="PTHR30040">
    <property type="entry name" value="THIAMINE BIOSYNTHESIS LIPOPROTEIN APBE"/>
    <property type="match status" value="1"/>
</dbReference>
<keyword evidence="7 11" id="KW-0274">FAD</keyword>
<evidence type="ECO:0000256" key="6">
    <source>
        <dbReference type="ARBA" id="ARBA00022723"/>
    </source>
</evidence>
<comment type="catalytic activity">
    <reaction evidence="10 11">
        <text>L-threonyl-[protein] + FAD = FMN-L-threonyl-[protein] + AMP + H(+)</text>
        <dbReference type="Rhea" id="RHEA:36847"/>
        <dbReference type="Rhea" id="RHEA-COMP:11060"/>
        <dbReference type="Rhea" id="RHEA-COMP:11061"/>
        <dbReference type="ChEBI" id="CHEBI:15378"/>
        <dbReference type="ChEBI" id="CHEBI:30013"/>
        <dbReference type="ChEBI" id="CHEBI:57692"/>
        <dbReference type="ChEBI" id="CHEBI:74257"/>
        <dbReference type="ChEBI" id="CHEBI:456215"/>
        <dbReference type="EC" id="2.7.1.180"/>
    </reaction>
</comment>
<sequence length="347" mass="36069">MLCFELKDRAVTAVLAALALAVGPVALVTETRPAMGSVATVTIVTAEPSRAAPGIEAAFGVFARVDATMNEWRPDSPLSTLNARAGRGWVALPGELCEALALAKAGAERTGGLFDPTWAALSDLWRFDGTAAAPPPDALLRARCPLVDHRGLELRPRAGRGCEARLARAGMRVGLGGLAKGWALDAAARTLRFLGYRDFLLQAGGDLYAAGRRGEEPWHVAIRDPRGGPLDAMAALDVSDRAFSTTGDYEHAFDAGGTRYHHVIDPRTCRPAPASRAATILARTAVDAEILGKAVFIEGGAAGIARAEAWGAAAVVVTGDGGVIASDALRARLRTAPDAARSGAAPR</sequence>
<name>A0ABM7X3P7_9BACT</name>
<dbReference type="EMBL" id="AP025591">
    <property type="protein sequence ID" value="BDG06423.1"/>
    <property type="molecule type" value="Genomic_DNA"/>
</dbReference>
<dbReference type="Gene3D" id="3.10.520.10">
    <property type="entry name" value="ApbE-like domains"/>
    <property type="match status" value="1"/>
</dbReference>
<evidence type="ECO:0000256" key="1">
    <source>
        <dbReference type="ARBA" id="ARBA00001946"/>
    </source>
</evidence>
<organism evidence="12 13">
    <name type="scientific">Anaeromyxobacter oryzae</name>
    <dbReference type="NCBI Taxonomy" id="2918170"/>
    <lineage>
        <taxon>Bacteria</taxon>
        <taxon>Pseudomonadati</taxon>
        <taxon>Myxococcota</taxon>
        <taxon>Myxococcia</taxon>
        <taxon>Myxococcales</taxon>
        <taxon>Cystobacterineae</taxon>
        <taxon>Anaeromyxobacteraceae</taxon>
        <taxon>Anaeromyxobacter</taxon>
    </lineage>
</organism>
<evidence type="ECO:0000313" key="13">
    <source>
        <dbReference type="Proteomes" id="UP001162891"/>
    </source>
</evidence>
<dbReference type="InterPro" id="IPR024932">
    <property type="entry name" value="ApbE"/>
</dbReference>
<evidence type="ECO:0000256" key="2">
    <source>
        <dbReference type="ARBA" id="ARBA00011955"/>
    </source>
</evidence>
<keyword evidence="6 11" id="KW-0479">Metal-binding</keyword>
<dbReference type="Pfam" id="PF02424">
    <property type="entry name" value="ApbE"/>
    <property type="match status" value="1"/>
</dbReference>
<dbReference type="PANTHER" id="PTHR30040:SF2">
    <property type="entry name" value="FAD:PROTEIN FMN TRANSFERASE"/>
    <property type="match status" value="1"/>
</dbReference>
<accession>A0ABM7X3P7</accession>
<comment type="cofactor">
    <cofactor evidence="1">
        <name>Mg(2+)</name>
        <dbReference type="ChEBI" id="CHEBI:18420"/>
    </cofactor>
</comment>
<evidence type="ECO:0000256" key="10">
    <source>
        <dbReference type="ARBA" id="ARBA00048540"/>
    </source>
</evidence>
<evidence type="ECO:0000256" key="11">
    <source>
        <dbReference type="PIRNR" id="PIRNR006268"/>
    </source>
</evidence>
<evidence type="ECO:0000256" key="4">
    <source>
        <dbReference type="ARBA" id="ARBA00022630"/>
    </source>
</evidence>
<protein>
    <recommendedName>
        <fullName evidence="3 11">FAD:protein FMN transferase</fullName>
        <ecNumber evidence="2 11">2.7.1.180</ecNumber>
    </recommendedName>
    <alternativeName>
        <fullName evidence="9 11">Flavin transferase</fullName>
    </alternativeName>
</protein>
<dbReference type="SUPFAM" id="SSF143631">
    <property type="entry name" value="ApbE-like"/>
    <property type="match status" value="1"/>
</dbReference>
<evidence type="ECO:0000256" key="8">
    <source>
        <dbReference type="ARBA" id="ARBA00022842"/>
    </source>
</evidence>
<dbReference type="Proteomes" id="UP001162891">
    <property type="component" value="Chromosome"/>
</dbReference>
<keyword evidence="13" id="KW-1185">Reference proteome</keyword>
<keyword evidence="8 11" id="KW-0460">Magnesium</keyword>
<dbReference type="EC" id="2.7.1.180" evidence="2 11"/>
<evidence type="ECO:0000256" key="3">
    <source>
        <dbReference type="ARBA" id="ARBA00016337"/>
    </source>
</evidence>
<evidence type="ECO:0000256" key="9">
    <source>
        <dbReference type="ARBA" id="ARBA00031306"/>
    </source>
</evidence>
<evidence type="ECO:0000256" key="7">
    <source>
        <dbReference type="ARBA" id="ARBA00022827"/>
    </source>
</evidence>
<keyword evidence="4 11" id="KW-0285">Flavoprotein</keyword>
<comment type="similarity">
    <text evidence="11">Belongs to the ApbE family.</text>
</comment>
<evidence type="ECO:0000313" key="12">
    <source>
        <dbReference type="EMBL" id="BDG06423.1"/>
    </source>
</evidence>
<dbReference type="GO" id="GO:0016740">
    <property type="term" value="F:transferase activity"/>
    <property type="evidence" value="ECO:0007669"/>
    <property type="project" value="UniProtKB-KW"/>
</dbReference>
<dbReference type="InterPro" id="IPR003374">
    <property type="entry name" value="ApbE-like_sf"/>
</dbReference>
<keyword evidence="5 11" id="KW-0808">Transferase</keyword>
<dbReference type="PIRSF" id="PIRSF006268">
    <property type="entry name" value="ApbE"/>
    <property type="match status" value="1"/>
</dbReference>
<gene>
    <name evidence="12" type="ORF">AMOR_54190</name>
</gene>
<reference evidence="13" key="1">
    <citation type="journal article" date="2022" name="Int. J. Syst. Evol. Microbiol.">
        <title>Anaeromyxobacter oryzae sp. nov., Anaeromyxobacter diazotrophicus sp. nov. and Anaeromyxobacter paludicola sp. nov., isolated from paddy soils.</title>
        <authorList>
            <person name="Itoh H."/>
            <person name="Xu Z."/>
            <person name="Mise K."/>
            <person name="Masuda Y."/>
            <person name="Ushijima N."/>
            <person name="Hayakawa C."/>
            <person name="Shiratori Y."/>
            <person name="Senoo K."/>
        </authorList>
    </citation>
    <scope>NUCLEOTIDE SEQUENCE [LARGE SCALE GENOMIC DNA]</scope>
    <source>
        <strain evidence="13">Red232</strain>
    </source>
</reference>